<feature type="coiled-coil region" evidence="1">
    <location>
        <begin position="456"/>
        <end position="483"/>
    </location>
</feature>
<sequence length="697" mass="78793">MLSPKKHRGELPEAGEVTPDLARQAQACWAEAARQQGIDLTDFDPSASLEQRLFWAKQHGLEIGCLLARHSTKLQHSTGDQVRDNCQAAAARRIYTPSEYICVDEAVSGRKQRRDGLVRLTMILERRLATVLLVFMFSRIFRTGYRGFGFIQESVVDLGLRAISVGQGIDTADEKTWRQMTYMYGIMDEMLLTTIAQHVKSGLSGLFRLGFVVGALTIGYTGKEVEGAPLTNRGKPRRVPAVDPKVAKLIRKHFRWIARGMPLAEGHRRWVRAGGPVDPRCKTGEMSYTAYRRMLSNPRYLGVWAFGRKRNRWNARLDYTQQVEQPEDEVIIVRSDELRIVSDKRFQAVQKRLEKNKTGSRGPSSGKQPQLWDLVTDCFVCAACSTPKIDYRMYQGGAHGVGMKCKRGNLCPARVIVNRKDAVLNVCQMLGDLLRHDADLIERTVARSGDVDANQNERLLDELAQARKRERVLLRKEDDLEELLGEGTEDDRAATKRKIRATRAQRSAAHMETERIAAEIEHGPKAITPEEVRTLLNDLPNLLANSTTDDENDEDDDQIYRAADVFRRLVGGRIAVIVELRPGRKKCNVRGRFTPQILCTVAEELGNSTAITGSESTPGEQTVWLREPPRLDAIALRVHELIDIESLSFRDAAKKLREEGIKVNSGNVWYSYHRWYEMQGLTAPDLPYNNGRPRKPK</sequence>
<evidence type="ECO:0000313" key="4">
    <source>
        <dbReference type="EMBL" id="QDU94470.1"/>
    </source>
</evidence>
<dbReference type="SUPFAM" id="SSF53041">
    <property type="entry name" value="Resolvase-like"/>
    <property type="match status" value="1"/>
</dbReference>
<dbReference type="InterPro" id="IPR006119">
    <property type="entry name" value="Resolv_N"/>
</dbReference>
<reference evidence="4 5" key="1">
    <citation type="submission" date="2019-02" db="EMBL/GenBank/DDBJ databases">
        <title>Deep-cultivation of Planctomycetes and their phenomic and genomic characterization uncovers novel biology.</title>
        <authorList>
            <person name="Wiegand S."/>
            <person name="Jogler M."/>
            <person name="Boedeker C."/>
            <person name="Pinto D."/>
            <person name="Vollmers J."/>
            <person name="Rivas-Marin E."/>
            <person name="Kohn T."/>
            <person name="Peeters S.H."/>
            <person name="Heuer A."/>
            <person name="Rast P."/>
            <person name="Oberbeckmann S."/>
            <person name="Bunk B."/>
            <person name="Jeske O."/>
            <person name="Meyerdierks A."/>
            <person name="Storesund J.E."/>
            <person name="Kallscheuer N."/>
            <person name="Luecker S."/>
            <person name="Lage O.M."/>
            <person name="Pohl T."/>
            <person name="Merkel B.J."/>
            <person name="Hornburger P."/>
            <person name="Mueller R.-W."/>
            <person name="Bruemmer F."/>
            <person name="Labrenz M."/>
            <person name="Spormann A.M."/>
            <person name="Op den Camp H."/>
            <person name="Overmann J."/>
            <person name="Amann R."/>
            <person name="Jetten M.S.M."/>
            <person name="Mascher T."/>
            <person name="Medema M.H."/>
            <person name="Devos D.P."/>
            <person name="Kaster A.-K."/>
            <person name="Ovreas L."/>
            <person name="Rohde M."/>
            <person name="Galperin M.Y."/>
            <person name="Jogler C."/>
        </authorList>
    </citation>
    <scope>NUCLEOTIDE SEQUENCE [LARGE SCALE GENOMIC DNA]</scope>
    <source>
        <strain evidence="4 5">Pla85_3_4</strain>
    </source>
</reference>
<dbReference type="CDD" id="cd00338">
    <property type="entry name" value="Ser_Recombinase"/>
    <property type="match status" value="1"/>
</dbReference>
<dbReference type="PANTHER" id="PTHR30461:SF23">
    <property type="entry name" value="DNA RECOMBINASE-RELATED"/>
    <property type="match status" value="1"/>
</dbReference>
<dbReference type="Pfam" id="PF00239">
    <property type="entry name" value="Resolvase"/>
    <property type="match status" value="1"/>
</dbReference>
<evidence type="ECO:0000313" key="5">
    <source>
        <dbReference type="Proteomes" id="UP000317648"/>
    </source>
</evidence>
<organism evidence="4 5">
    <name type="scientific">Lignipirellula cremea</name>
    <dbReference type="NCBI Taxonomy" id="2528010"/>
    <lineage>
        <taxon>Bacteria</taxon>
        <taxon>Pseudomonadati</taxon>
        <taxon>Planctomycetota</taxon>
        <taxon>Planctomycetia</taxon>
        <taxon>Pirellulales</taxon>
        <taxon>Pirellulaceae</taxon>
        <taxon>Lignipirellula</taxon>
    </lineage>
</organism>
<evidence type="ECO:0000256" key="2">
    <source>
        <dbReference type="SAM" id="MobiDB-lite"/>
    </source>
</evidence>
<gene>
    <name evidence="4" type="ORF">Pla8534_22610</name>
</gene>
<dbReference type="AlphaFoldDB" id="A0A518DRK2"/>
<keyword evidence="1" id="KW-0175">Coiled coil</keyword>
<dbReference type="RefSeq" id="WP_145052920.1">
    <property type="nucleotide sequence ID" value="NZ_CP036433.1"/>
</dbReference>
<dbReference type="Pfam" id="PF07508">
    <property type="entry name" value="Recombinase"/>
    <property type="match status" value="1"/>
</dbReference>
<dbReference type="SMART" id="SM00857">
    <property type="entry name" value="Resolvase"/>
    <property type="match status" value="1"/>
</dbReference>
<dbReference type="KEGG" id="lcre:Pla8534_22610"/>
<proteinExistence type="predicted"/>
<dbReference type="OrthoDB" id="103136at2"/>
<feature type="domain" description="Recombinase" evidence="3">
    <location>
        <begin position="229"/>
        <end position="359"/>
    </location>
</feature>
<dbReference type="Proteomes" id="UP000317648">
    <property type="component" value="Chromosome"/>
</dbReference>
<dbReference type="InterPro" id="IPR050639">
    <property type="entry name" value="SSR_resolvase"/>
</dbReference>
<accession>A0A518DRK2</accession>
<dbReference type="PANTHER" id="PTHR30461">
    <property type="entry name" value="DNA-INVERTASE FROM LAMBDOID PROPHAGE"/>
    <property type="match status" value="1"/>
</dbReference>
<dbReference type="EMBL" id="CP036433">
    <property type="protein sequence ID" value="QDU94470.1"/>
    <property type="molecule type" value="Genomic_DNA"/>
</dbReference>
<dbReference type="InterPro" id="IPR011109">
    <property type="entry name" value="DNA_bind_recombinase_dom"/>
</dbReference>
<evidence type="ECO:0000259" key="3">
    <source>
        <dbReference type="PROSITE" id="PS51737"/>
    </source>
</evidence>
<dbReference type="Gene3D" id="3.90.1750.20">
    <property type="entry name" value="Putative Large Serine Recombinase, Chain B, Domain 2"/>
    <property type="match status" value="1"/>
</dbReference>
<dbReference type="GO" id="GO:0000150">
    <property type="term" value="F:DNA strand exchange activity"/>
    <property type="evidence" value="ECO:0007669"/>
    <property type="project" value="InterPro"/>
</dbReference>
<feature type="region of interest" description="Disordered" evidence="2">
    <location>
        <begin position="489"/>
        <end position="512"/>
    </location>
</feature>
<dbReference type="PROSITE" id="PS51737">
    <property type="entry name" value="RECOMBINASE_DNA_BIND"/>
    <property type="match status" value="1"/>
</dbReference>
<evidence type="ECO:0000256" key="1">
    <source>
        <dbReference type="SAM" id="Coils"/>
    </source>
</evidence>
<name>A0A518DRK2_9BACT</name>
<protein>
    <submittedName>
        <fullName evidence="4">Recombinase</fullName>
    </submittedName>
</protein>
<dbReference type="GO" id="GO:0003677">
    <property type="term" value="F:DNA binding"/>
    <property type="evidence" value="ECO:0007669"/>
    <property type="project" value="InterPro"/>
</dbReference>
<dbReference type="Gene3D" id="3.40.50.1390">
    <property type="entry name" value="Resolvase, N-terminal catalytic domain"/>
    <property type="match status" value="1"/>
</dbReference>
<keyword evidence="5" id="KW-1185">Reference proteome</keyword>
<dbReference type="InterPro" id="IPR036162">
    <property type="entry name" value="Resolvase-like_N_sf"/>
</dbReference>
<dbReference type="InterPro" id="IPR038109">
    <property type="entry name" value="DNA_bind_recomb_sf"/>
</dbReference>